<dbReference type="NCBIfam" id="NF041278">
    <property type="entry name" value="CmcJ_NvfI_EfuI"/>
    <property type="match status" value="1"/>
</dbReference>
<reference evidence="3" key="1">
    <citation type="journal article" date="2020" name="Stud. Mycol.">
        <title>101 Dothideomycetes genomes: a test case for predicting lifestyles and emergence of pathogens.</title>
        <authorList>
            <person name="Haridas S."/>
            <person name="Albert R."/>
            <person name="Binder M."/>
            <person name="Bloem J."/>
            <person name="Labutti K."/>
            <person name="Salamov A."/>
            <person name="Andreopoulos B."/>
            <person name="Baker S."/>
            <person name="Barry K."/>
            <person name="Bills G."/>
            <person name="Bluhm B."/>
            <person name="Cannon C."/>
            <person name="Castanera R."/>
            <person name="Culley D."/>
            <person name="Daum C."/>
            <person name="Ezra D."/>
            <person name="Gonzalez J."/>
            <person name="Henrissat B."/>
            <person name="Kuo A."/>
            <person name="Liang C."/>
            <person name="Lipzen A."/>
            <person name="Lutzoni F."/>
            <person name="Magnuson J."/>
            <person name="Mondo S."/>
            <person name="Nolan M."/>
            <person name="Ohm R."/>
            <person name="Pangilinan J."/>
            <person name="Park H.-J."/>
            <person name="Ramirez L."/>
            <person name="Alfaro M."/>
            <person name="Sun H."/>
            <person name="Tritt A."/>
            <person name="Yoshinaga Y."/>
            <person name="Zwiers L.-H."/>
            <person name="Turgeon B."/>
            <person name="Goodwin S."/>
            <person name="Spatafora J."/>
            <person name="Crous P."/>
            <person name="Grigoriev I."/>
        </authorList>
    </citation>
    <scope>NUCLEOTIDE SEQUENCE</scope>
    <source>
        <strain evidence="3">CBS 130266</strain>
    </source>
</reference>
<accession>A0A9P4NU67</accession>
<dbReference type="PANTHER" id="PTHR34598">
    <property type="entry name" value="BLL6449 PROTEIN"/>
    <property type="match status" value="1"/>
</dbReference>
<comment type="similarity">
    <text evidence="2">Belongs to the asaB hydroxylase/desaturase family.</text>
</comment>
<dbReference type="AlphaFoldDB" id="A0A9P4NU67"/>
<dbReference type="GO" id="GO:0016491">
    <property type="term" value="F:oxidoreductase activity"/>
    <property type="evidence" value="ECO:0007669"/>
    <property type="project" value="UniProtKB-KW"/>
</dbReference>
<protein>
    <recommendedName>
        <fullName evidence="5">Methyltransferase</fullName>
    </recommendedName>
</protein>
<dbReference type="Proteomes" id="UP000800235">
    <property type="component" value="Unassembled WGS sequence"/>
</dbReference>
<name>A0A9P4NU67_9PEZI</name>
<dbReference type="EMBL" id="MU007030">
    <property type="protein sequence ID" value="KAF2431730.1"/>
    <property type="molecule type" value="Genomic_DNA"/>
</dbReference>
<proteinExistence type="inferred from homology"/>
<organism evidence="3 4">
    <name type="scientific">Tothia fuscella</name>
    <dbReference type="NCBI Taxonomy" id="1048955"/>
    <lineage>
        <taxon>Eukaryota</taxon>
        <taxon>Fungi</taxon>
        <taxon>Dikarya</taxon>
        <taxon>Ascomycota</taxon>
        <taxon>Pezizomycotina</taxon>
        <taxon>Dothideomycetes</taxon>
        <taxon>Pleosporomycetidae</taxon>
        <taxon>Venturiales</taxon>
        <taxon>Cylindrosympodiaceae</taxon>
        <taxon>Tothia</taxon>
    </lineage>
</organism>
<evidence type="ECO:0000256" key="2">
    <source>
        <dbReference type="ARBA" id="ARBA00023604"/>
    </source>
</evidence>
<keyword evidence="1" id="KW-0560">Oxidoreductase</keyword>
<dbReference type="OrthoDB" id="412788at2759"/>
<dbReference type="PANTHER" id="PTHR34598:SF3">
    <property type="entry name" value="OXIDOREDUCTASE AN1597"/>
    <property type="match status" value="1"/>
</dbReference>
<evidence type="ECO:0008006" key="5">
    <source>
        <dbReference type="Google" id="ProtNLM"/>
    </source>
</evidence>
<evidence type="ECO:0000256" key="1">
    <source>
        <dbReference type="ARBA" id="ARBA00023002"/>
    </source>
</evidence>
<evidence type="ECO:0000313" key="3">
    <source>
        <dbReference type="EMBL" id="KAF2431730.1"/>
    </source>
</evidence>
<evidence type="ECO:0000313" key="4">
    <source>
        <dbReference type="Proteomes" id="UP000800235"/>
    </source>
</evidence>
<keyword evidence="4" id="KW-1185">Reference proteome</keyword>
<comment type="caution">
    <text evidence="3">The sequence shown here is derived from an EMBL/GenBank/DDBJ whole genome shotgun (WGS) entry which is preliminary data.</text>
</comment>
<gene>
    <name evidence="3" type="ORF">EJ08DRAFT_712514</name>
</gene>
<sequence length="281" mass="32660">MGSLTETLPTETTTLFYYLEPKDGGIIQTYPGTAFEKRRPHCPFESTVNDLRSIHKDFNINNAGFELVNHKTGVKDFGNKEEVEKTYYPEVKELLKRVSGASEVHIVSHMTRQNTFAEAQNDAKNKVDTEFRFVHVDQSYRGAEQIMFLNLPEEEAERRMKKRWAIMNVWQPIYKPVKKDPLTFCDYRSIDENDFRTVVANLPPPGAVTNMAHNPNQKWYYASDMAPEEAWVFKIFDSKKDGRARCAVHTSFPLKDQDDHSDPRTSVEVRCFVFWDDEETD</sequence>
<dbReference type="InterPro" id="IPR044053">
    <property type="entry name" value="AsaB-like"/>
</dbReference>